<name>A0ABW1YGA6_9DEIO</name>
<sequence>MDFNSWRPEDTARRYSIMVGASLGTFTFLGLWLAAEQNILVAILGGLAAALLLFFILYPVIRAVYSR</sequence>
<dbReference type="RefSeq" id="WP_380083273.1">
    <property type="nucleotide sequence ID" value="NZ_JBHSWD010000001.1"/>
</dbReference>
<organism evidence="2 3">
    <name type="scientific">Deinococcus lacus</name>
    <dbReference type="NCBI Taxonomy" id="392561"/>
    <lineage>
        <taxon>Bacteria</taxon>
        <taxon>Thermotogati</taxon>
        <taxon>Deinococcota</taxon>
        <taxon>Deinococci</taxon>
        <taxon>Deinococcales</taxon>
        <taxon>Deinococcaceae</taxon>
        <taxon>Deinococcus</taxon>
    </lineage>
</organism>
<reference evidence="3" key="1">
    <citation type="journal article" date="2019" name="Int. J. Syst. Evol. Microbiol.">
        <title>The Global Catalogue of Microorganisms (GCM) 10K type strain sequencing project: providing services to taxonomists for standard genome sequencing and annotation.</title>
        <authorList>
            <consortium name="The Broad Institute Genomics Platform"/>
            <consortium name="The Broad Institute Genome Sequencing Center for Infectious Disease"/>
            <person name="Wu L."/>
            <person name="Ma J."/>
        </authorList>
    </citation>
    <scope>NUCLEOTIDE SEQUENCE [LARGE SCALE GENOMIC DNA]</scope>
    <source>
        <strain evidence="3">CGMCC 1.15772</strain>
    </source>
</reference>
<keyword evidence="1" id="KW-0812">Transmembrane</keyword>
<feature type="transmembrane region" description="Helical" evidence="1">
    <location>
        <begin position="39"/>
        <end position="61"/>
    </location>
</feature>
<dbReference type="Proteomes" id="UP001596297">
    <property type="component" value="Unassembled WGS sequence"/>
</dbReference>
<feature type="transmembrane region" description="Helical" evidence="1">
    <location>
        <begin position="12"/>
        <end position="33"/>
    </location>
</feature>
<evidence type="ECO:0000256" key="1">
    <source>
        <dbReference type="SAM" id="Phobius"/>
    </source>
</evidence>
<comment type="caution">
    <text evidence="2">The sequence shown here is derived from an EMBL/GenBank/DDBJ whole genome shotgun (WGS) entry which is preliminary data.</text>
</comment>
<protein>
    <submittedName>
        <fullName evidence="2">Uncharacterized protein</fullName>
    </submittedName>
</protein>
<evidence type="ECO:0000313" key="2">
    <source>
        <dbReference type="EMBL" id="MFC6592262.1"/>
    </source>
</evidence>
<proteinExistence type="predicted"/>
<gene>
    <name evidence="2" type="ORF">ACFP81_09805</name>
</gene>
<keyword evidence="1" id="KW-1133">Transmembrane helix</keyword>
<keyword evidence="3" id="KW-1185">Reference proteome</keyword>
<accession>A0ABW1YGA6</accession>
<keyword evidence="1" id="KW-0472">Membrane</keyword>
<evidence type="ECO:0000313" key="3">
    <source>
        <dbReference type="Proteomes" id="UP001596297"/>
    </source>
</evidence>
<dbReference type="EMBL" id="JBHSWD010000001">
    <property type="protein sequence ID" value="MFC6592262.1"/>
    <property type="molecule type" value="Genomic_DNA"/>
</dbReference>